<organism evidence="6 7">
    <name type="scientific">Ectothiorhodosinus mongolicus</name>
    <dbReference type="NCBI Taxonomy" id="233100"/>
    <lineage>
        <taxon>Bacteria</taxon>
        <taxon>Pseudomonadati</taxon>
        <taxon>Pseudomonadota</taxon>
        <taxon>Gammaproteobacteria</taxon>
        <taxon>Chromatiales</taxon>
        <taxon>Ectothiorhodospiraceae</taxon>
        <taxon>Ectothiorhodosinus</taxon>
    </lineage>
</organism>
<evidence type="ECO:0000259" key="4">
    <source>
        <dbReference type="PROSITE" id="PS50042"/>
    </source>
</evidence>
<protein>
    <submittedName>
        <fullName evidence="6">CRP/FNR family transcriptional regulator, anaerobic regulatory protein</fullName>
    </submittedName>
</protein>
<evidence type="ECO:0000256" key="2">
    <source>
        <dbReference type="ARBA" id="ARBA00023125"/>
    </source>
</evidence>
<dbReference type="InterPro" id="IPR036390">
    <property type="entry name" value="WH_DNA-bd_sf"/>
</dbReference>
<dbReference type="Pfam" id="PF00027">
    <property type="entry name" value="cNMP_binding"/>
    <property type="match status" value="1"/>
</dbReference>
<dbReference type="SMART" id="SM00100">
    <property type="entry name" value="cNMP"/>
    <property type="match status" value="1"/>
</dbReference>
<dbReference type="CDD" id="cd00038">
    <property type="entry name" value="CAP_ED"/>
    <property type="match status" value="1"/>
</dbReference>
<dbReference type="CDD" id="cd00092">
    <property type="entry name" value="HTH_CRP"/>
    <property type="match status" value="1"/>
</dbReference>
<dbReference type="PRINTS" id="PR00034">
    <property type="entry name" value="HTHCRP"/>
</dbReference>
<dbReference type="InterPro" id="IPR012318">
    <property type="entry name" value="HTH_CRP"/>
</dbReference>
<keyword evidence="3" id="KW-0804">Transcription</keyword>
<gene>
    <name evidence="6" type="ORF">SAMN05216526_0268</name>
</gene>
<dbReference type="PANTHER" id="PTHR24567:SF75">
    <property type="entry name" value="FUMARATE AND NITRATE REDUCTION REGULATORY PROTEIN"/>
    <property type="match status" value="1"/>
</dbReference>
<keyword evidence="7" id="KW-1185">Reference proteome</keyword>
<dbReference type="AlphaFoldDB" id="A0A1R3VPF5"/>
<evidence type="ECO:0000313" key="7">
    <source>
        <dbReference type="Proteomes" id="UP000223759"/>
    </source>
</evidence>
<dbReference type="SUPFAM" id="SSF46785">
    <property type="entry name" value="Winged helix' DNA-binding domain"/>
    <property type="match status" value="1"/>
</dbReference>
<dbReference type="GO" id="GO:0003677">
    <property type="term" value="F:DNA binding"/>
    <property type="evidence" value="ECO:0007669"/>
    <property type="project" value="UniProtKB-KW"/>
</dbReference>
<accession>A0A1R3VPF5</accession>
<feature type="domain" description="Cyclic nucleotide-binding" evidence="4">
    <location>
        <begin position="33"/>
        <end position="118"/>
    </location>
</feature>
<dbReference type="STRING" id="233100.SAMN05216526_0268"/>
<name>A0A1R3VPF5_9GAMM</name>
<dbReference type="InterPro" id="IPR000595">
    <property type="entry name" value="cNMP-bd_dom"/>
</dbReference>
<dbReference type="Proteomes" id="UP000223759">
    <property type="component" value="Unassembled WGS sequence"/>
</dbReference>
<dbReference type="GO" id="GO:0005829">
    <property type="term" value="C:cytosol"/>
    <property type="evidence" value="ECO:0007669"/>
    <property type="project" value="TreeGrafter"/>
</dbReference>
<dbReference type="InterPro" id="IPR050397">
    <property type="entry name" value="Env_Response_Regulators"/>
</dbReference>
<evidence type="ECO:0000259" key="5">
    <source>
        <dbReference type="PROSITE" id="PS51063"/>
    </source>
</evidence>
<dbReference type="InterPro" id="IPR014710">
    <property type="entry name" value="RmlC-like_jellyroll"/>
</dbReference>
<dbReference type="InterPro" id="IPR018490">
    <property type="entry name" value="cNMP-bd_dom_sf"/>
</dbReference>
<dbReference type="InterPro" id="IPR036388">
    <property type="entry name" value="WH-like_DNA-bd_sf"/>
</dbReference>
<dbReference type="PROSITE" id="PS50042">
    <property type="entry name" value="CNMP_BINDING_3"/>
    <property type="match status" value="1"/>
</dbReference>
<feature type="domain" description="HTH crp-type" evidence="5">
    <location>
        <begin position="165"/>
        <end position="234"/>
    </location>
</feature>
<keyword evidence="1" id="KW-0805">Transcription regulation</keyword>
<dbReference type="SUPFAM" id="SSF51206">
    <property type="entry name" value="cAMP-binding domain-like"/>
    <property type="match status" value="1"/>
</dbReference>
<dbReference type="EMBL" id="FTPK01000001">
    <property type="protein sequence ID" value="SIT65815.1"/>
    <property type="molecule type" value="Genomic_DNA"/>
</dbReference>
<evidence type="ECO:0000256" key="1">
    <source>
        <dbReference type="ARBA" id="ARBA00023015"/>
    </source>
</evidence>
<dbReference type="GO" id="GO:0003700">
    <property type="term" value="F:DNA-binding transcription factor activity"/>
    <property type="evidence" value="ECO:0007669"/>
    <property type="project" value="TreeGrafter"/>
</dbReference>
<dbReference type="Pfam" id="PF13545">
    <property type="entry name" value="HTH_Crp_2"/>
    <property type="match status" value="1"/>
</dbReference>
<sequence length="245" mass="27008">MRTPMPTPKNSIEPLGPVLDNNCMRCPVREVSLFGALPLEIVEQLNNPAEHQLLPSGQVIYREDAASDAAYTLKDGVIKLTRRANGKDQILRLITQGDVMGAEGLLTGHYNHTATALTPVQVCRLPIPVLKRLQDEHPIMNHALLARWASALQQVENLALEIGTKKAGARLAAFLLYWSGRFGHEDSLPLPLSRAETGELLGLTIETVSRFFADFKRRGYVKEKSGRITIMDAKALEAISQGQSH</sequence>
<dbReference type="Gene3D" id="2.60.120.10">
    <property type="entry name" value="Jelly Rolls"/>
    <property type="match status" value="1"/>
</dbReference>
<proteinExistence type="predicted"/>
<evidence type="ECO:0000256" key="3">
    <source>
        <dbReference type="ARBA" id="ARBA00023163"/>
    </source>
</evidence>
<dbReference type="SMART" id="SM00419">
    <property type="entry name" value="HTH_CRP"/>
    <property type="match status" value="1"/>
</dbReference>
<evidence type="ECO:0000313" key="6">
    <source>
        <dbReference type="EMBL" id="SIT65815.1"/>
    </source>
</evidence>
<dbReference type="Gene3D" id="1.10.10.10">
    <property type="entry name" value="Winged helix-like DNA-binding domain superfamily/Winged helix DNA-binding domain"/>
    <property type="match status" value="1"/>
</dbReference>
<dbReference type="PROSITE" id="PS51063">
    <property type="entry name" value="HTH_CRP_2"/>
    <property type="match status" value="1"/>
</dbReference>
<keyword evidence="2" id="KW-0238">DNA-binding</keyword>
<dbReference type="PANTHER" id="PTHR24567">
    <property type="entry name" value="CRP FAMILY TRANSCRIPTIONAL REGULATORY PROTEIN"/>
    <property type="match status" value="1"/>
</dbReference>
<reference evidence="6 7" key="1">
    <citation type="submission" date="2017-01" db="EMBL/GenBank/DDBJ databases">
        <authorList>
            <person name="Mah S.A."/>
            <person name="Swanson W.J."/>
            <person name="Moy G.W."/>
            <person name="Vacquier V.D."/>
        </authorList>
    </citation>
    <scope>NUCLEOTIDE SEQUENCE [LARGE SCALE GENOMIC DNA]</scope>
    <source>
        <strain evidence="6 7">M9</strain>
    </source>
</reference>